<evidence type="ECO:0000313" key="1">
    <source>
        <dbReference type="EMBL" id="VFJ62832.1"/>
    </source>
</evidence>
<sequence length="87" mass="9752">MGVFIMLDYDVIDAVRVPANRDTLRRIAKYKKAQLDDLMLGGLAREQVLESLESLKQVKLIEETGALIPELSTYFITAAGLRADEKL</sequence>
<name>A0A450T8B2_9GAMM</name>
<dbReference type="EMBL" id="CAADFE010000003">
    <property type="protein sequence ID" value="VFJ62832.1"/>
    <property type="molecule type" value="Genomic_DNA"/>
</dbReference>
<organism evidence="1">
    <name type="scientific">Candidatus Kentrum sp. FW</name>
    <dbReference type="NCBI Taxonomy" id="2126338"/>
    <lineage>
        <taxon>Bacteria</taxon>
        <taxon>Pseudomonadati</taxon>
        <taxon>Pseudomonadota</taxon>
        <taxon>Gammaproteobacteria</taxon>
        <taxon>Candidatus Kentrum</taxon>
    </lineage>
</organism>
<dbReference type="AlphaFoldDB" id="A0A450T8B2"/>
<gene>
    <name evidence="1" type="ORF">BECKFW1821C_GA0114237_100331</name>
</gene>
<protein>
    <submittedName>
        <fullName evidence="1">Uncharacterized protein</fullName>
    </submittedName>
</protein>
<accession>A0A450T8B2</accession>
<reference evidence="1" key="1">
    <citation type="submission" date="2019-02" db="EMBL/GenBank/DDBJ databases">
        <authorList>
            <person name="Gruber-Vodicka R. H."/>
            <person name="Seah K. B. B."/>
        </authorList>
    </citation>
    <scope>NUCLEOTIDE SEQUENCE</scope>
    <source>
        <strain evidence="1">BECK_BZ131</strain>
    </source>
</reference>
<proteinExistence type="predicted"/>